<feature type="compositionally biased region" description="Basic residues" evidence="5">
    <location>
        <begin position="404"/>
        <end position="414"/>
    </location>
</feature>
<keyword evidence="8" id="KW-1185">Reference proteome</keyword>
<dbReference type="PANTHER" id="PTHR33258">
    <property type="entry name" value="TRANSPOSASE INSL FOR INSERTION SEQUENCE ELEMENT IS186A-RELATED"/>
    <property type="match status" value="1"/>
</dbReference>
<proteinExistence type="inferred from homology"/>
<feature type="region of interest" description="Disordered" evidence="5">
    <location>
        <begin position="371"/>
        <end position="414"/>
    </location>
</feature>
<dbReference type="RefSeq" id="WP_282906821.1">
    <property type="nucleotide sequence ID" value="NZ_JAGRPV010000001.1"/>
</dbReference>
<evidence type="ECO:0000256" key="2">
    <source>
        <dbReference type="ARBA" id="ARBA00022578"/>
    </source>
</evidence>
<keyword evidence="2" id="KW-0815">Transposition</keyword>
<dbReference type="SUPFAM" id="SSF53098">
    <property type="entry name" value="Ribonuclease H-like"/>
    <property type="match status" value="1"/>
</dbReference>
<feature type="compositionally biased region" description="Basic and acidic residues" evidence="5">
    <location>
        <begin position="385"/>
        <end position="403"/>
    </location>
</feature>
<dbReference type="EMBL" id="JAGRPV010000001">
    <property type="protein sequence ID" value="MDI4643775.1"/>
    <property type="molecule type" value="Genomic_DNA"/>
</dbReference>
<dbReference type="Proteomes" id="UP001161691">
    <property type="component" value="Unassembled WGS sequence"/>
</dbReference>
<sequence>MDIITQNTVISQLFSLLPFDMDHKCSFFDHGAKKLTVAKTMGLLAIAVMAKWPSYDAISMQVRANPYLQQALDLKQISASQLSRKFNEIPTEFFETLFAQLVVERQCPVEPKSGISKKIGKLGIIDSTSIHVPYSVHDFAKLSVFDSSVKMHLRIVAASPDEVYPDHMIPSTRNYDDREVAVSMVTDPDLTYVMDRGYVKYETMDQWVHDNVRFVMRINHNMSITLLEQREVPHASPILLDAIVRLGRGSKRMKGALRVVEFLDDKARRYRLATTRFDLTAEEIADIYRRRWWIELYFKWMKQHLKLTKLYSTKVQGIWNQLFLALICSLLLLKLQEEQGWRQRTWKVLQAVNAYLMRAWTELCEEMNREASRHSRGRQRASKPTTRDSPPESRVGWIKERNPNPKKRKPRKKT</sequence>
<keyword evidence="4" id="KW-0233">DNA recombination</keyword>
<keyword evidence="3" id="KW-0238">DNA-binding</keyword>
<evidence type="ECO:0000256" key="5">
    <source>
        <dbReference type="SAM" id="MobiDB-lite"/>
    </source>
</evidence>
<evidence type="ECO:0000256" key="1">
    <source>
        <dbReference type="ARBA" id="ARBA00010075"/>
    </source>
</evidence>
<evidence type="ECO:0000313" key="8">
    <source>
        <dbReference type="Proteomes" id="UP001161691"/>
    </source>
</evidence>
<dbReference type="Gene3D" id="3.90.350.10">
    <property type="entry name" value="Transposase Inhibitor Protein From Tn5, Chain A, domain 1"/>
    <property type="match status" value="1"/>
</dbReference>
<dbReference type="NCBIfam" id="NF033592">
    <property type="entry name" value="transpos_IS4_1"/>
    <property type="match status" value="1"/>
</dbReference>
<name>A0ABT6TAU5_9BACL</name>
<accession>A0ABT6TAU5</accession>
<organism evidence="7 8">
    <name type="scientific">Cohnella hashimotonis</name>
    <dbReference type="NCBI Taxonomy" id="2826895"/>
    <lineage>
        <taxon>Bacteria</taxon>
        <taxon>Bacillati</taxon>
        <taxon>Bacillota</taxon>
        <taxon>Bacilli</taxon>
        <taxon>Bacillales</taxon>
        <taxon>Paenibacillaceae</taxon>
        <taxon>Cohnella</taxon>
    </lineage>
</organism>
<comment type="similarity">
    <text evidence="1">Belongs to the transposase 11 family.</text>
</comment>
<evidence type="ECO:0000256" key="3">
    <source>
        <dbReference type="ARBA" id="ARBA00023125"/>
    </source>
</evidence>
<evidence type="ECO:0000256" key="4">
    <source>
        <dbReference type="ARBA" id="ARBA00023172"/>
    </source>
</evidence>
<feature type="domain" description="Transposase IS4-like" evidence="6">
    <location>
        <begin position="122"/>
        <end position="331"/>
    </location>
</feature>
<evidence type="ECO:0000313" key="7">
    <source>
        <dbReference type="EMBL" id="MDI4643775.1"/>
    </source>
</evidence>
<reference evidence="7" key="1">
    <citation type="submission" date="2023-04" db="EMBL/GenBank/DDBJ databases">
        <title>Comparative genomic analysis of Cohnella hashimotonis sp. nov., isolated from the International Space Station.</title>
        <authorList>
            <person name="Venkateswaran K."/>
            <person name="Simpson A."/>
        </authorList>
    </citation>
    <scope>NUCLEOTIDE SEQUENCE</scope>
    <source>
        <strain evidence="7">F6_2S_P_1</strain>
    </source>
</reference>
<dbReference type="Pfam" id="PF01609">
    <property type="entry name" value="DDE_Tnp_1"/>
    <property type="match status" value="1"/>
</dbReference>
<gene>
    <name evidence="7" type="ORF">KB449_02335</name>
</gene>
<dbReference type="PANTHER" id="PTHR33258:SF1">
    <property type="entry name" value="TRANSPOSASE INSL FOR INSERTION SEQUENCE ELEMENT IS186A-RELATED"/>
    <property type="match status" value="1"/>
</dbReference>
<dbReference type="InterPro" id="IPR002559">
    <property type="entry name" value="Transposase_11"/>
</dbReference>
<protein>
    <submittedName>
        <fullName evidence="7">IS4 family transposase</fullName>
    </submittedName>
</protein>
<dbReference type="InterPro" id="IPR047952">
    <property type="entry name" value="Transpos_IS4"/>
</dbReference>
<dbReference type="InterPro" id="IPR012337">
    <property type="entry name" value="RNaseH-like_sf"/>
</dbReference>
<evidence type="ECO:0000259" key="6">
    <source>
        <dbReference type="Pfam" id="PF01609"/>
    </source>
</evidence>
<comment type="caution">
    <text evidence="7">The sequence shown here is derived from an EMBL/GenBank/DDBJ whole genome shotgun (WGS) entry which is preliminary data.</text>
</comment>